<gene>
    <name evidence="1" type="ORF">ABFZ84_01435</name>
</gene>
<dbReference type="EMBL" id="JBEHZE010000001">
    <property type="protein sequence ID" value="MEX6632199.1"/>
    <property type="molecule type" value="Genomic_DNA"/>
</dbReference>
<dbReference type="Proteomes" id="UP001560685">
    <property type="component" value="Unassembled WGS sequence"/>
</dbReference>
<evidence type="ECO:0000313" key="1">
    <source>
        <dbReference type="EMBL" id="MEX6632199.1"/>
    </source>
</evidence>
<dbReference type="RefSeq" id="WP_369312036.1">
    <property type="nucleotide sequence ID" value="NZ_JBEHZE010000001.1"/>
</dbReference>
<sequence length="403" mass="44675">MTEFDTAPEVEPTSPIDVETMLTPLSASGPTVRALMVRKLTDIVVLPTSRISSNERALVADILLQVLDKVEESLRIEVAQRVARVAECSPVLVRMLILDEPAVAENVIKEADTLPEALLIEAARDVSEAHRVMIAQRLNLTTAVADACLTYDEINVCKALLKRDDCVLSPNAVNKLVAMSAVHKDLQGPLLKRRELEPAHGFIMFWWIDAERRRRVLTRFTLDRTIIQDALADLYPRVFRGGDNDQIVKDILILAERRHRPRGMNGEPVSMDVVKRTLASACKYPAEEIIDAVAMIGGVTRVLAGRILRDAGGEPFAVLCKSLGVPRGDFFDFLTDAADGEAAVAHAELMLGVFDSMPRDFARAVLRYWDWETNPRIAHITRLMAALADDLSIFDLGEVKSFS</sequence>
<name>A0ABV3Z088_9PROT</name>
<keyword evidence="2" id="KW-1185">Reference proteome</keyword>
<reference evidence="1 2" key="1">
    <citation type="submission" date="2024-05" db="EMBL/GenBank/DDBJ databases">
        <title>Three bacterial strains, DH-69, EH-24, and ECK-19 isolated from coastal sediments.</title>
        <authorList>
            <person name="Ye Y.-Q."/>
            <person name="Du Z.-J."/>
        </authorList>
    </citation>
    <scope>NUCLEOTIDE SEQUENCE [LARGE SCALE GENOMIC DNA]</scope>
    <source>
        <strain evidence="1 2">ECK-19</strain>
    </source>
</reference>
<proteinExistence type="predicted"/>
<accession>A0ABV3Z088</accession>
<evidence type="ECO:0000313" key="2">
    <source>
        <dbReference type="Proteomes" id="UP001560685"/>
    </source>
</evidence>
<organism evidence="1 2">
    <name type="scientific">Hyphococcus lacteus</name>
    <dbReference type="NCBI Taxonomy" id="3143536"/>
    <lineage>
        <taxon>Bacteria</taxon>
        <taxon>Pseudomonadati</taxon>
        <taxon>Pseudomonadota</taxon>
        <taxon>Alphaproteobacteria</taxon>
        <taxon>Parvularculales</taxon>
        <taxon>Parvularculaceae</taxon>
        <taxon>Hyphococcus</taxon>
    </lineage>
</organism>
<comment type="caution">
    <text evidence="1">The sequence shown here is derived from an EMBL/GenBank/DDBJ whole genome shotgun (WGS) entry which is preliminary data.</text>
</comment>
<dbReference type="Pfam" id="PF10098">
    <property type="entry name" value="DUF2336"/>
    <property type="match status" value="1"/>
</dbReference>
<dbReference type="InterPro" id="IPR019285">
    <property type="entry name" value="DUF2336"/>
</dbReference>
<protein>
    <submittedName>
        <fullName evidence="1">DUF2336 domain-containing protein</fullName>
    </submittedName>
</protein>